<gene>
    <name evidence="4" type="primary">psmg1</name>
</gene>
<dbReference type="GO" id="GO:0080129">
    <property type="term" value="P:proteasome core complex assembly"/>
    <property type="evidence" value="ECO:0007669"/>
    <property type="project" value="TreeGrafter"/>
</dbReference>
<dbReference type="PANTHER" id="PTHR15069">
    <property type="entry name" value="PROTEASOME ASSEMBLY CHAPERONE 1"/>
    <property type="match status" value="1"/>
</dbReference>
<dbReference type="RefSeq" id="XP_030216393.1">
    <property type="nucleotide sequence ID" value="XM_030360533.1"/>
</dbReference>
<dbReference type="OrthoDB" id="17536at2759"/>
<dbReference type="GeneTree" id="ENSGT00500000044950"/>
<sequence>MATFFGEVLSVSSRAVDEDEEDENDEDEEILKELDETREVHLEWYQSNSNLMTDTNLIIAVGRNAASFLSVYVLTSATWEAVGHASVSNAGSQTICGQTSTEPACVFYRKKDNRAVILCQISGYIEEDQQFQWTEKVLGGFKQKGLSVTVLSDSPVAEYKNMDHASSSSSPFLLCLQTKSSTTNPQCPLLEQPNIFTGIQAAVLSHCQVNQIPAVAYQCYSDAISPDSITMDTYKLAFTSVGDIKVGPLPSADIFNKFIKTNHIQSNLYI</sequence>
<evidence type="ECO:0000313" key="4">
    <source>
        <dbReference type="Ensembl" id="ENSGMOP00000030661.1"/>
    </source>
</evidence>
<dbReference type="GeneID" id="115546773"/>
<keyword evidence="5" id="KW-1185">Reference proteome</keyword>
<dbReference type="AlphaFoldDB" id="A0A8C5AEA8"/>
<evidence type="ECO:0000256" key="2">
    <source>
        <dbReference type="ARBA" id="ARBA00019180"/>
    </source>
</evidence>
<keyword evidence="3" id="KW-0143">Chaperone</keyword>
<dbReference type="Ensembl" id="ENSGMOT00000032223.1">
    <property type="protein sequence ID" value="ENSGMOP00000030661.1"/>
    <property type="gene ID" value="ENSGMOG00000019362.2"/>
</dbReference>
<dbReference type="Pfam" id="PF16094">
    <property type="entry name" value="PAC1"/>
    <property type="match status" value="1"/>
</dbReference>
<evidence type="ECO:0000256" key="3">
    <source>
        <dbReference type="ARBA" id="ARBA00023186"/>
    </source>
</evidence>
<dbReference type="KEGG" id="gmh:115546773"/>
<evidence type="ECO:0000256" key="1">
    <source>
        <dbReference type="ARBA" id="ARBA00005261"/>
    </source>
</evidence>
<dbReference type="GO" id="GO:0005783">
    <property type="term" value="C:endoplasmic reticulum"/>
    <property type="evidence" value="ECO:0007669"/>
    <property type="project" value="InterPro"/>
</dbReference>
<organism evidence="4 5">
    <name type="scientific">Gadus morhua</name>
    <name type="common">Atlantic cod</name>
    <dbReference type="NCBI Taxonomy" id="8049"/>
    <lineage>
        <taxon>Eukaryota</taxon>
        <taxon>Metazoa</taxon>
        <taxon>Chordata</taxon>
        <taxon>Craniata</taxon>
        <taxon>Vertebrata</taxon>
        <taxon>Euteleostomi</taxon>
        <taxon>Actinopterygii</taxon>
        <taxon>Neopterygii</taxon>
        <taxon>Teleostei</taxon>
        <taxon>Neoteleostei</taxon>
        <taxon>Acanthomorphata</taxon>
        <taxon>Zeiogadaria</taxon>
        <taxon>Gadariae</taxon>
        <taxon>Gadiformes</taxon>
        <taxon>Gadoidei</taxon>
        <taxon>Gadidae</taxon>
        <taxon>Gadus</taxon>
    </lineage>
</organism>
<dbReference type="Proteomes" id="UP000694546">
    <property type="component" value="Chromosome 7"/>
</dbReference>
<dbReference type="CTD" id="8624"/>
<dbReference type="InterPro" id="IPR016565">
    <property type="entry name" value="Proteasome_assmbl_chp_1"/>
</dbReference>
<comment type="similarity">
    <text evidence="1">Belongs to the PSMG1 family.</text>
</comment>
<reference evidence="4" key="2">
    <citation type="submission" date="2025-09" db="UniProtKB">
        <authorList>
            <consortium name="Ensembl"/>
        </authorList>
    </citation>
    <scope>IDENTIFICATION</scope>
</reference>
<protein>
    <recommendedName>
        <fullName evidence="2">Proteasome assembly chaperone 1</fullName>
    </recommendedName>
</protein>
<reference evidence="4" key="1">
    <citation type="submission" date="2025-08" db="UniProtKB">
        <authorList>
            <consortium name="Ensembl"/>
        </authorList>
    </citation>
    <scope>IDENTIFICATION</scope>
</reference>
<proteinExistence type="inferred from homology"/>
<accession>A0A8C5AEA8</accession>
<dbReference type="PANTHER" id="PTHR15069:SF1">
    <property type="entry name" value="PROTEASOME ASSEMBLY CHAPERONE 1"/>
    <property type="match status" value="1"/>
</dbReference>
<name>A0A8C5AEA8_GADMO</name>
<dbReference type="GO" id="GO:0070628">
    <property type="term" value="F:proteasome binding"/>
    <property type="evidence" value="ECO:0007669"/>
    <property type="project" value="TreeGrafter"/>
</dbReference>
<evidence type="ECO:0000313" key="5">
    <source>
        <dbReference type="Proteomes" id="UP000694546"/>
    </source>
</evidence>
<dbReference type="OMA" id="SVLICQV"/>